<reference evidence="1 2" key="1">
    <citation type="submission" date="2014-04" db="EMBL/GenBank/DDBJ databases">
        <authorList>
            <consortium name="DOE Joint Genome Institute"/>
            <person name="Kuo A."/>
            <person name="Kohler A."/>
            <person name="Costa M.D."/>
            <person name="Nagy L.G."/>
            <person name="Floudas D."/>
            <person name="Copeland A."/>
            <person name="Barry K.W."/>
            <person name="Cichocki N."/>
            <person name="Veneault-Fourrey C."/>
            <person name="LaButti K."/>
            <person name="Lindquist E.A."/>
            <person name="Lipzen A."/>
            <person name="Lundell T."/>
            <person name="Morin E."/>
            <person name="Murat C."/>
            <person name="Sun H."/>
            <person name="Tunlid A."/>
            <person name="Henrissat B."/>
            <person name="Grigoriev I.V."/>
            <person name="Hibbett D.S."/>
            <person name="Martin F."/>
            <person name="Nordberg H.P."/>
            <person name="Cantor M.N."/>
            <person name="Hua S.X."/>
        </authorList>
    </citation>
    <scope>NUCLEOTIDE SEQUENCE [LARGE SCALE GENOMIC DNA]</scope>
    <source>
        <strain evidence="1 2">441</strain>
    </source>
</reference>
<dbReference type="AlphaFoldDB" id="A0A0C9XL85"/>
<gene>
    <name evidence="1" type="ORF">PISMIDRAFT_18259</name>
</gene>
<reference evidence="2" key="2">
    <citation type="submission" date="2015-01" db="EMBL/GenBank/DDBJ databases">
        <title>Evolutionary Origins and Diversification of the Mycorrhizal Mutualists.</title>
        <authorList>
            <consortium name="DOE Joint Genome Institute"/>
            <consortium name="Mycorrhizal Genomics Consortium"/>
            <person name="Kohler A."/>
            <person name="Kuo A."/>
            <person name="Nagy L.G."/>
            <person name="Floudas D."/>
            <person name="Copeland A."/>
            <person name="Barry K.W."/>
            <person name="Cichocki N."/>
            <person name="Veneault-Fourrey C."/>
            <person name="LaButti K."/>
            <person name="Lindquist E.A."/>
            <person name="Lipzen A."/>
            <person name="Lundell T."/>
            <person name="Morin E."/>
            <person name="Murat C."/>
            <person name="Riley R."/>
            <person name="Ohm R."/>
            <person name="Sun H."/>
            <person name="Tunlid A."/>
            <person name="Henrissat B."/>
            <person name="Grigoriev I.V."/>
            <person name="Hibbett D.S."/>
            <person name="Martin F."/>
        </authorList>
    </citation>
    <scope>NUCLEOTIDE SEQUENCE [LARGE SCALE GENOMIC DNA]</scope>
    <source>
        <strain evidence="2">441</strain>
    </source>
</reference>
<protein>
    <submittedName>
        <fullName evidence="1">Uncharacterized protein</fullName>
    </submittedName>
</protein>
<evidence type="ECO:0000313" key="1">
    <source>
        <dbReference type="EMBL" id="KIK13045.1"/>
    </source>
</evidence>
<dbReference type="EMBL" id="KN834024">
    <property type="protein sequence ID" value="KIK13045.1"/>
    <property type="molecule type" value="Genomic_DNA"/>
</dbReference>
<proteinExistence type="predicted"/>
<dbReference type="HOGENOM" id="CLU_2622940_0_0_1"/>
<name>A0A0C9XL85_9AGAM</name>
<evidence type="ECO:0000313" key="2">
    <source>
        <dbReference type="Proteomes" id="UP000054018"/>
    </source>
</evidence>
<organism evidence="1 2">
    <name type="scientific">Pisolithus microcarpus 441</name>
    <dbReference type="NCBI Taxonomy" id="765257"/>
    <lineage>
        <taxon>Eukaryota</taxon>
        <taxon>Fungi</taxon>
        <taxon>Dikarya</taxon>
        <taxon>Basidiomycota</taxon>
        <taxon>Agaricomycotina</taxon>
        <taxon>Agaricomycetes</taxon>
        <taxon>Agaricomycetidae</taxon>
        <taxon>Boletales</taxon>
        <taxon>Sclerodermatineae</taxon>
        <taxon>Pisolithaceae</taxon>
        <taxon>Pisolithus</taxon>
    </lineage>
</organism>
<accession>A0A0C9XL85</accession>
<keyword evidence="2" id="KW-1185">Reference proteome</keyword>
<sequence length="78" mass="8510">MPFRGGFLIGLNIPPRCHLCSPTPAISQDGKGEFSSLEYTVRHHTCACTMLSPPSQDARKIHHDHALASLGMPLSTRL</sequence>
<dbReference type="Proteomes" id="UP000054018">
    <property type="component" value="Unassembled WGS sequence"/>
</dbReference>